<evidence type="ECO:0000256" key="10">
    <source>
        <dbReference type="ARBA" id="ARBA00023012"/>
    </source>
</evidence>
<evidence type="ECO:0000259" key="18">
    <source>
        <dbReference type="PROSITE" id="PS50110"/>
    </source>
</evidence>
<dbReference type="CDD" id="cd16922">
    <property type="entry name" value="HATPase_EvgS-ArcB-TorS-like"/>
    <property type="match status" value="1"/>
</dbReference>
<dbReference type="InterPro" id="IPR004358">
    <property type="entry name" value="Sig_transdc_His_kin-like_C"/>
</dbReference>
<proteinExistence type="predicted"/>
<feature type="region of interest" description="Disordered" evidence="15">
    <location>
        <begin position="882"/>
        <end position="920"/>
    </location>
</feature>
<dbReference type="InterPro" id="IPR036097">
    <property type="entry name" value="HisK_dim/P_sf"/>
</dbReference>
<dbReference type="PROSITE" id="PS50110">
    <property type="entry name" value="RESPONSE_REGULATORY"/>
    <property type="match status" value="2"/>
</dbReference>
<dbReference type="SMART" id="SM00388">
    <property type="entry name" value="HisKA"/>
    <property type="match status" value="1"/>
</dbReference>
<sequence>MGAVSIISGPATAGGFPESGLSWGEIAVWGGGFIGLLVASLVVAAWLWSRRLSRRMALKERALLERIKEQACLYGVAAVLDQRDLTLEALLERVVWQLPGGWQYPSITCARITYGDIQVQTPSFERAPWRQESTIFVRGKEAGLIEVAYLEPRPELDEGPFLKEERALITELARQLGAAIGKRLDEEALRAHSQRLEEQVALTEQAQARAEAANHRLTEALESLAEGFALFDADDRLVLFNTRFKEDFVTVPDVIKPGLHFEELLRTVVERGLVPPGYASPEAWVAERLERHRHPIGPFNFLRSDGRYIQISEHRTRDGEHVGVYSDITELQQYRDRLEELVEARTAELQAATEKLERSQDALRLAREEAERASHAKGEFLANMSHEIRTPLNGVIGVTELLERTELSEQQAEYVELIQKSADTLLGLINNILDFSKIEAGQLELESIPFHLRDTLSDTLQTLSLHAADKGLELAMHIPPEVPDRVLGDPIRLRQIVVNLVGNAIKFTEQGEVVVDLQLASLDEDGMRLAVEILDTGVGIPEEKRQRIFEAFGQADSSTTRQSGGTGLGLSIAAQLVALMGGRIEVGAGPGGQGSRFAFTITLGVPEERVEVPASPPELQGLAVLVVDDNATNRRILDELLTSWGMRPVCVPGGLEALAAIEQAEEMGERFPLALLDMMMPEMDGLKLAERIRAHPSHAAMPILMLSSGGHSGDPTRRERLGISRLLLKPIKQSALLDAIGEALGGGAMRGGGEAAASPSAVTPRRVLLVEDGLTNQKVAIDLLRQRGHEVVLAENGRLALEAVERQAFDVVLMDIHMPVMDGLEASRAIREGERGTDRHLPIIAMTASATKADREQCRDAGMDDFVAKPFRAAELYAAVERAGETSPSGGAAATTAEGARPPLEPQDATERPAPAESMGDAEAEIPCLDWQGALGALDGNREMLVELVEMFLDEGPRLIAEIDAALAAGEARDLRRAAHTLKGSARVVGGLAAGEAAQRLEALAKAGDLAGAGEARDALVRRLAELTRVLEAPRDDASG</sequence>
<evidence type="ECO:0000256" key="15">
    <source>
        <dbReference type="SAM" id="MobiDB-lite"/>
    </source>
</evidence>
<dbReference type="EC" id="2.7.13.3" evidence="3"/>
<keyword evidence="11 16" id="KW-0472">Membrane</keyword>
<evidence type="ECO:0000256" key="4">
    <source>
        <dbReference type="ARBA" id="ARBA00022475"/>
    </source>
</evidence>
<keyword evidence="8" id="KW-0067">ATP-binding</keyword>
<keyword evidence="4" id="KW-1003">Cell membrane</keyword>
<dbReference type="PANTHER" id="PTHR45339">
    <property type="entry name" value="HYBRID SIGNAL TRANSDUCTION HISTIDINE KINASE J"/>
    <property type="match status" value="1"/>
</dbReference>
<dbReference type="Pfam" id="PF00072">
    <property type="entry name" value="Response_reg"/>
    <property type="match status" value="2"/>
</dbReference>
<dbReference type="InterPro" id="IPR003661">
    <property type="entry name" value="HisK_dim/P_dom"/>
</dbReference>
<dbReference type="InterPro" id="IPR003594">
    <property type="entry name" value="HATPase_dom"/>
</dbReference>
<keyword evidence="5 13" id="KW-0597">Phosphoprotein</keyword>
<dbReference type="Pfam" id="PF02518">
    <property type="entry name" value="HATPase_c"/>
    <property type="match status" value="1"/>
</dbReference>
<protein>
    <recommendedName>
        <fullName evidence="3">histidine kinase</fullName>
        <ecNumber evidence="3">2.7.13.3</ecNumber>
    </recommendedName>
</protein>
<dbReference type="CDD" id="cd00088">
    <property type="entry name" value="HPT"/>
    <property type="match status" value="1"/>
</dbReference>
<feature type="domain" description="Response regulatory" evidence="18">
    <location>
        <begin position="623"/>
        <end position="744"/>
    </location>
</feature>
<evidence type="ECO:0000256" key="8">
    <source>
        <dbReference type="ARBA" id="ARBA00022840"/>
    </source>
</evidence>
<comment type="subcellular location">
    <subcellularLocation>
        <location evidence="2">Cell membrane</location>
        <topology evidence="2">Multi-pass membrane protein</topology>
    </subcellularLocation>
</comment>
<accession>A0ABS9PBC1</accession>
<feature type="coiled-coil region" evidence="14">
    <location>
        <begin position="331"/>
        <end position="376"/>
    </location>
</feature>
<evidence type="ECO:0000256" key="13">
    <source>
        <dbReference type="PROSITE-ProRule" id="PRU00169"/>
    </source>
</evidence>
<dbReference type="InterPro" id="IPR035965">
    <property type="entry name" value="PAS-like_dom_sf"/>
</dbReference>
<dbReference type="CDD" id="cd17546">
    <property type="entry name" value="REC_hyHK_CKI1_RcsC-like"/>
    <property type="match status" value="1"/>
</dbReference>
<dbReference type="RefSeq" id="WP_238978211.1">
    <property type="nucleotide sequence ID" value="NZ_JABFUC010000013.1"/>
</dbReference>
<dbReference type="Gene3D" id="1.20.120.160">
    <property type="entry name" value="HPT domain"/>
    <property type="match status" value="1"/>
</dbReference>
<reference evidence="20 21" key="1">
    <citation type="submission" date="2020-05" db="EMBL/GenBank/DDBJ databases">
        <title>Comparative genomic analysis of denitrifying bacteria from Halomonas genus.</title>
        <authorList>
            <person name="Wang L."/>
            <person name="Shao Z."/>
        </authorList>
    </citation>
    <scope>NUCLEOTIDE SEQUENCE [LARGE SCALE GENOMIC DNA]</scope>
    <source>
        <strain evidence="20 21">A4</strain>
    </source>
</reference>
<feature type="modified residue" description="4-aspartylphosphate" evidence="13">
    <location>
        <position position="815"/>
    </location>
</feature>
<evidence type="ECO:0000256" key="9">
    <source>
        <dbReference type="ARBA" id="ARBA00022989"/>
    </source>
</evidence>
<dbReference type="SUPFAM" id="SSF47384">
    <property type="entry name" value="Homodimeric domain of signal transducing histidine kinase"/>
    <property type="match status" value="1"/>
</dbReference>
<evidence type="ECO:0000256" key="16">
    <source>
        <dbReference type="SAM" id="Phobius"/>
    </source>
</evidence>
<dbReference type="Gene3D" id="3.30.450.20">
    <property type="entry name" value="PAS domain"/>
    <property type="match status" value="1"/>
</dbReference>
<evidence type="ECO:0000313" key="21">
    <source>
        <dbReference type="Proteomes" id="UP000814385"/>
    </source>
</evidence>
<dbReference type="PROSITE" id="PS50894">
    <property type="entry name" value="HPT"/>
    <property type="match status" value="1"/>
</dbReference>
<feature type="domain" description="Response regulatory" evidence="18">
    <location>
        <begin position="766"/>
        <end position="884"/>
    </location>
</feature>
<feature type="coiled-coil region" evidence="14">
    <location>
        <begin position="186"/>
        <end position="223"/>
    </location>
</feature>
<dbReference type="SMART" id="SM00387">
    <property type="entry name" value="HATPase_c"/>
    <property type="match status" value="1"/>
</dbReference>
<dbReference type="SUPFAM" id="SSF47226">
    <property type="entry name" value="Histidine-containing phosphotransfer domain, HPT domain"/>
    <property type="match status" value="1"/>
</dbReference>
<dbReference type="InterPro" id="IPR036890">
    <property type="entry name" value="HATPase_C_sf"/>
</dbReference>
<evidence type="ECO:0000259" key="17">
    <source>
        <dbReference type="PROSITE" id="PS50109"/>
    </source>
</evidence>
<evidence type="ECO:0000256" key="6">
    <source>
        <dbReference type="ARBA" id="ARBA00022692"/>
    </source>
</evidence>
<evidence type="ECO:0000313" key="20">
    <source>
        <dbReference type="EMBL" id="MCG6659065.1"/>
    </source>
</evidence>
<dbReference type="SUPFAM" id="SSF52172">
    <property type="entry name" value="CheY-like"/>
    <property type="match status" value="2"/>
</dbReference>
<dbReference type="SUPFAM" id="SSF55874">
    <property type="entry name" value="ATPase domain of HSP90 chaperone/DNA topoisomerase II/histidine kinase"/>
    <property type="match status" value="1"/>
</dbReference>
<evidence type="ECO:0000256" key="3">
    <source>
        <dbReference type="ARBA" id="ARBA00012438"/>
    </source>
</evidence>
<dbReference type="Proteomes" id="UP000814385">
    <property type="component" value="Unassembled WGS sequence"/>
</dbReference>
<dbReference type="SUPFAM" id="SSF55785">
    <property type="entry name" value="PYP-like sensor domain (PAS domain)"/>
    <property type="match status" value="1"/>
</dbReference>
<evidence type="ECO:0000256" key="2">
    <source>
        <dbReference type="ARBA" id="ARBA00004651"/>
    </source>
</evidence>
<evidence type="ECO:0000256" key="5">
    <source>
        <dbReference type="ARBA" id="ARBA00022553"/>
    </source>
</evidence>
<dbReference type="Gene3D" id="3.40.50.2300">
    <property type="match status" value="2"/>
</dbReference>
<keyword evidence="21" id="KW-1185">Reference proteome</keyword>
<dbReference type="SMART" id="SM00448">
    <property type="entry name" value="REC"/>
    <property type="match status" value="2"/>
</dbReference>
<gene>
    <name evidence="20" type="ORF">HOP52_15000</name>
</gene>
<evidence type="ECO:0000256" key="1">
    <source>
        <dbReference type="ARBA" id="ARBA00000085"/>
    </source>
</evidence>
<comment type="catalytic activity">
    <reaction evidence="1">
        <text>ATP + protein L-histidine = ADP + protein N-phospho-L-histidine.</text>
        <dbReference type="EC" id="2.7.13.3"/>
    </reaction>
</comment>
<dbReference type="InterPro" id="IPR011006">
    <property type="entry name" value="CheY-like_superfamily"/>
</dbReference>
<dbReference type="InterPro" id="IPR008207">
    <property type="entry name" value="Sig_transdc_His_kin_Hpt_dom"/>
</dbReference>
<dbReference type="PANTHER" id="PTHR45339:SF1">
    <property type="entry name" value="HYBRID SIGNAL TRANSDUCTION HISTIDINE KINASE J"/>
    <property type="match status" value="1"/>
</dbReference>
<dbReference type="PROSITE" id="PS50109">
    <property type="entry name" value="HIS_KIN"/>
    <property type="match status" value="1"/>
</dbReference>
<feature type="modified residue" description="4-aspartylphosphate" evidence="13">
    <location>
        <position position="677"/>
    </location>
</feature>
<dbReference type="InterPro" id="IPR005467">
    <property type="entry name" value="His_kinase_dom"/>
</dbReference>
<comment type="caution">
    <text evidence="20">The sequence shown here is derived from an EMBL/GenBank/DDBJ whole genome shotgun (WGS) entry which is preliminary data.</text>
</comment>
<keyword evidence="7" id="KW-0547">Nucleotide-binding</keyword>
<feature type="compositionally biased region" description="Low complexity" evidence="15">
    <location>
        <begin position="885"/>
        <end position="900"/>
    </location>
</feature>
<dbReference type="Pfam" id="PF01627">
    <property type="entry name" value="Hpt"/>
    <property type="match status" value="1"/>
</dbReference>
<dbReference type="InterPro" id="IPR036641">
    <property type="entry name" value="HPT_dom_sf"/>
</dbReference>
<dbReference type="Gene3D" id="1.10.287.130">
    <property type="match status" value="1"/>
</dbReference>
<dbReference type="PRINTS" id="PR00344">
    <property type="entry name" value="BCTRLSENSOR"/>
</dbReference>
<evidence type="ECO:0000256" key="11">
    <source>
        <dbReference type="ARBA" id="ARBA00023136"/>
    </source>
</evidence>
<organism evidence="20 21">
    <name type="scientific">Billgrantia campisalis</name>
    <dbReference type="NCBI Taxonomy" id="74661"/>
    <lineage>
        <taxon>Bacteria</taxon>
        <taxon>Pseudomonadati</taxon>
        <taxon>Pseudomonadota</taxon>
        <taxon>Gammaproteobacteria</taxon>
        <taxon>Oceanospirillales</taxon>
        <taxon>Halomonadaceae</taxon>
        <taxon>Billgrantia</taxon>
    </lineage>
</organism>
<name>A0ABS9PBC1_9GAMM</name>
<keyword evidence="6 16" id="KW-0812">Transmembrane</keyword>
<evidence type="ECO:0000256" key="14">
    <source>
        <dbReference type="SAM" id="Coils"/>
    </source>
</evidence>
<dbReference type="SMART" id="SM00073">
    <property type="entry name" value="HPT"/>
    <property type="match status" value="1"/>
</dbReference>
<keyword evidence="10" id="KW-0902">Two-component regulatory system</keyword>
<dbReference type="CDD" id="cd00082">
    <property type="entry name" value="HisKA"/>
    <property type="match status" value="1"/>
</dbReference>
<dbReference type="CDD" id="cd00156">
    <property type="entry name" value="REC"/>
    <property type="match status" value="1"/>
</dbReference>
<dbReference type="Pfam" id="PF12860">
    <property type="entry name" value="PAS_7"/>
    <property type="match status" value="1"/>
</dbReference>
<dbReference type="Pfam" id="PF00512">
    <property type="entry name" value="HisKA"/>
    <property type="match status" value="1"/>
</dbReference>
<keyword evidence="14" id="KW-0175">Coiled coil</keyword>
<dbReference type="InterPro" id="IPR001789">
    <property type="entry name" value="Sig_transdc_resp-reg_receiver"/>
</dbReference>
<evidence type="ECO:0000256" key="12">
    <source>
        <dbReference type="PROSITE-ProRule" id="PRU00110"/>
    </source>
</evidence>
<feature type="domain" description="Histidine kinase" evidence="17">
    <location>
        <begin position="383"/>
        <end position="605"/>
    </location>
</feature>
<feature type="modified residue" description="Phosphohistidine" evidence="12">
    <location>
        <position position="980"/>
    </location>
</feature>
<feature type="transmembrane region" description="Helical" evidence="16">
    <location>
        <begin position="26"/>
        <end position="48"/>
    </location>
</feature>
<feature type="domain" description="HPt" evidence="19">
    <location>
        <begin position="941"/>
        <end position="1038"/>
    </location>
</feature>
<dbReference type="EMBL" id="JABFUC010000013">
    <property type="protein sequence ID" value="MCG6659065.1"/>
    <property type="molecule type" value="Genomic_DNA"/>
</dbReference>
<keyword evidence="9 16" id="KW-1133">Transmembrane helix</keyword>
<evidence type="ECO:0000259" key="19">
    <source>
        <dbReference type="PROSITE" id="PS50894"/>
    </source>
</evidence>
<dbReference type="Gene3D" id="3.30.565.10">
    <property type="entry name" value="Histidine kinase-like ATPase, C-terminal domain"/>
    <property type="match status" value="1"/>
</dbReference>
<evidence type="ECO:0000256" key="7">
    <source>
        <dbReference type="ARBA" id="ARBA00022741"/>
    </source>
</evidence>